<keyword evidence="1" id="KW-1133">Transmembrane helix</keyword>
<protein>
    <submittedName>
        <fullName evidence="2">Uncharacterized protein</fullName>
    </submittedName>
</protein>
<evidence type="ECO:0000313" key="2">
    <source>
        <dbReference type="EMBL" id="KAF1999590.1"/>
    </source>
</evidence>
<evidence type="ECO:0000256" key="1">
    <source>
        <dbReference type="SAM" id="Phobius"/>
    </source>
</evidence>
<keyword evidence="1" id="KW-0812">Transmembrane</keyword>
<dbReference type="PANTHER" id="PTHR35043">
    <property type="entry name" value="TRANSCRIPTION FACTOR DOMAIN-CONTAINING PROTEIN"/>
    <property type="match status" value="1"/>
</dbReference>
<feature type="transmembrane region" description="Helical" evidence="1">
    <location>
        <begin position="31"/>
        <end position="49"/>
    </location>
</feature>
<reference evidence="2" key="1">
    <citation type="journal article" date="2020" name="Stud. Mycol.">
        <title>101 Dothideomycetes genomes: a test case for predicting lifestyles and emergence of pathogens.</title>
        <authorList>
            <person name="Haridas S."/>
            <person name="Albert R."/>
            <person name="Binder M."/>
            <person name="Bloem J."/>
            <person name="Labutti K."/>
            <person name="Salamov A."/>
            <person name="Andreopoulos B."/>
            <person name="Baker S."/>
            <person name="Barry K."/>
            <person name="Bills G."/>
            <person name="Bluhm B."/>
            <person name="Cannon C."/>
            <person name="Castanera R."/>
            <person name="Culley D."/>
            <person name="Daum C."/>
            <person name="Ezra D."/>
            <person name="Gonzalez J."/>
            <person name="Henrissat B."/>
            <person name="Kuo A."/>
            <person name="Liang C."/>
            <person name="Lipzen A."/>
            <person name="Lutzoni F."/>
            <person name="Magnuson J."/>
            <person name="Mondo S."/>
            <person name="Nolan M."/>
            <person name="Ohm R."/>
            <person name="Pangilinan J."/>
            <person name="Park H.-J."/>
            <person name="Ramirez L."/>
            <person name="Alfaro M."/>
            <person name="Sun H."/>
            <person name="Tritt A."/>
            <person name="Yoshinaga Y."/>
            <person name="Zwiers L.-H."/>
            <person name="Turgeon B."/>
            <person name="Goodwin S."/>
            <person name="Spatafora J."/>
            <person name="Crous P."/>
            <person name="Grigoriev I."/>
        </authorList>
    </citation>
    <scope>NUCLEOTIDE SEQUENCE</scope>
    <source>
        <strain evidence="2">CBS 123094</strain>
    </source>
</reference>
<sequence>MSIGANATSNSTLDHGNFVGWVSEPDQRGTVSLIFSCVCTVIICTWNALHLNVPERRKSNSKWLLFFRKLGYLAVALLGPEMIAYLAIVEWNHAREVSKDMKAYKRNGTWSDTLSFFVLMGGVEVRRADGTTLFLPPDKAQEFYDNGWLSIADLPENAVEDKSKANWFNKGIAFIQISYFFAQMIGRADQGLSITALELFTLAYVLCAILAYAFWWDKPFDVQVPLTVNATAEFTEEIQKDMKEWSAYKRFFDGQADSLGVTDDADNKRYGIFFVCCCALFGACHLIGWNAHFPTPIERILWRAGSISCCVFPIVLFLATFDSLKDRIQDTTVGEWVGYIVVGTCLALYVIVRVYLMFEAFFALRSVAGDVYDGVQWSNYIPHV</sequence>
<keyword evidence="3" id="KW-1185">Reference proteome</keyword>
<keyword evidence="1" id="KW-0472">Membrane</keyword>
<dbReference type="EMBL" id="ML977594">
    <property type="protein sequence ID" value="KAF1999590.1"/>
    <property type="molecule type" value="Genomic_DNA"/>
</dbReference>
<feature type="transmembrane region" description="Helical" evidence="1">
    <location>
        <begin position="197"/>
        <end position="216"/>
    </location>
</feature>
<feature type="transmembrane region" description="Helical" evidence="1">
    <location>
        <begin position="336"/>
        <end position="356"/>
    </location>
</feature>
<feature type="transmembrane region" description="Helical" evidence="1">
    <location>
        <begin position="300"/>
        <end position="321"/>
    </location>
</feature>
<evidence type="ECO:0000313" key="3">
    <source>
        <dbReference type="Proteomes" id="UP000799779"/>
    </source>
</evidence>
<gene>
    <name evidence="2" type="ORF">P154DRAFT_576771</name>
</gene>
<name>A0A6A5WCM8_9PLEO</name>
<feature type="transmembrane region" description="Helical" evidence="1">
    <location>
        <begin position="270"/>
        <end position="288"/>
    </location>
</feature>
<dbReference type="AlphaFoldDB" id="A0A6A5WCM8"/>
<dbReference type="Proteomes" id="UP000799779">
    <property type="component" value="Unassembled WGS sequence"/>
</dbReference>
<dbReference type="PANTHER" id="PTHR35043:SF7">
    <property type="entry name" value="TRANSCRIPTION FACTOR DOMAIN-CONTAINING PROTEIN"/>
    <property type="match status" value="1"/>
</dbReference>
<feature type="transmembrane region" description="Helical" evidence="1">
    <location>
        <begin position="70"/>
        <end position="88"/>
    </location>
</feature>
<organism evidence="2 3">
    <name type="scientific">Amniculicola lignicola CBS 123094</name>
    <dbReference type="NCBI Taxonomy" id="1392246"/>
    <lineage>
        <taxon>Eukaryota</taxon>
        <taxon>Fungi</taxon>
        <taxon>Dikarya</taxon>
        <taxon>Ascomycota</taxon>
        <taxon>Pezizomycotina</taxon>
        <taxon>Dothideomycetes</taxon>
        <taxon>Pleosporomycetidae</taxon>
        <taxon>Pleosporales</taxon>
        <taxon>Amniculicolaceae</taxon>
        <taxon>Amniculicola</taxon>
    </lineage>
</organism>
<proteinExistence type="predicted"/>
<dbReference type="OrthoDB" id="3061561at2759"/>
<accession>A0A6A5WCM8</accession>